<name>A0A0R2HJ65_9FIRM</name>
<sequence length="297" mass="32053">MKRLLNCTGKEMLSYNGKELKQAIKASEGRTIVSETVISIRPLLDDISNPELAASFGSDLILLNTFDVLHPHIEGINSPSPVETLKKLIARPVGCNLEPVDENIAMMEERLAIPEGRQASEKTFKRANELGLQFICLTGNPGTGVSNASICLAIKKAKEHFDGLIIAGKMHSAGVDEELVDLEAIASFIEAGADIILLPAVNTVPGLDEKSVSEACKFIHNHNALALTAIGTSQEGADEHTIREIALANKRCGADLQHIGDAGWCGIALPENIMSLSIAIRGKRWTYHRMASSINRD</sequence>
<organism evidence="2 3">
    <name type="scientific">Kandleria vitulina DSM 20405</name>
    <dbReference type="NCBI Taxonomy" id="1410657"/>
    <lineage>
        <taxon>Bacteria</taxon>
        <taxon>Bacillati</taxon>
        <taxon>Bacillota</taxon>
        <taxon>Erysipelotrichia</taxon>
        <taxon>Erysipelotrichales</taxon>
        <taxon>Coprobacillaceae</taxon>
        <taxon>Kandleria</taxon>
    </lineage>
</organism>
<dbReference type="Pfam" id="PF25509">
    <property type="entry name" value="DUF7916"/>
    <property type="match status" value="1"/>
</dbReference>
<evidence type="ECO:0000259" key="1">
    <source>
        <dbReference type="Pfam" id="PF25509"/>
    </source>
</evidence>
<evidence type="ECO:0000313" key="3">
    <source>
        <dbReference type="Proteomes" id="UP000051841"/>
    </source>
</evidence>
<protein>
    <recommendedName>
        <fullName evidence="1">DUF7916 domain-containing protein</fullName>
    </recommendedName>
</protein>
<reference evidence="2 3" key="1">
    <citation type="journal article" date="2015" name="Genome Announc.">
        <title>Expanding the biotechnology potential of lactobacilli through comparative genomics of 213 strains and associated genera.</title>
        <authorList>
            <person name="Sun Z."/>
            <person name="Harris H.M."/>
            <person name="McCann A."/>
            <person name="Guo C."/>
            <person name="Argimon S."/>
            <person name="Zhang W."/>
            <person name="Yang X."/>
            <person name="Jeffery I.B."/>
            <person name="Cooney J.C."/>
            <person name="Kagawa T.F."/>
            <person name="Liu W."/>
            <person name="Song Y."/>
            <person name="Salvetti E."/>
            <person name="Wrobel A."/>
            <person name="Rasinkangas P."/>
            <person name="Parkhill J."/>
            <person name="Rea M.C."/>
            <person name="O'Sullivan O."/>
            <person name="Ritari J."/>
            <person name="Douillard F.P."/>
            <person name="Paul Ross R."/>
            <person name="Yang R."/>
            <person name="Briner A.E."/>
            <person name="Felis G.E."/>
            <person name="de Vos W.M."/>
            <person name="Barrangou R."/>
            <person name="Klaenhammer T.R."/>
            <person name="Caufield P.W."/>
            <person name="Cui Y."/>
            <person name="Zhang H."/>
            <person name="O'Toole P.W."/>
        </authorList>
    </citation>
    <scope>NUCLEOTIDE SEQUENCE [LARGE SCALE GENOMIC DNA]</scope>
    <source>
        <strain evidence="2 3">DSM 20405</strain>
    </source>
</reference>
<dbReference type="SUPFAM" id="SSF51366">
    <property type="entry name" value="Ribulose-phoshate binding barrel"/>
    <property type="match status" value="1"/>
</dbReference>
<feature type="domain" description="DUF7916" evidence="1">
    <location>
        <begin position="5"/>
        <end position="296"/>
    </location>
</feature>
<dbReference type="EMBL" id="JQBL01000016">
    <property type="protein sequence ID" value="KRN49980.1"/>
    <property type="molecule type" value="Genomic_DNA"/>
</dbReference>
<dbReference type="InterPro" id="IPR011060">
    <property type="entry name" value="RibuloseP-bd_barrel"/>
</dbReference>
<accession>A0A0R2HJ65</accession>
<dbReference type="InterPro" id="IPR057238">
    <property type="entry name" value="DUF7916"/>
</dbReference>
<dbReference type="PATRIC" id="fig|1410657.5.peg.532"/>
<evidence type="ECO:0000313" key="2">
    <source>
        <dbReference type="EMBL" id="KRN49980.1"/>
    </source>
</evidence>
<keyword evidence="3" id="KW-1185">Reference proteome</keyword>
<dbReference type="Proteomes" id="UP000051841">
    <property type="component" value="Unassembled WGS sequence"/>
</dbReference>
<proteinExistence type="predicted"/>
<dbReference type="AlphaFoldDB" id="A0A0R2HJ65"/>
<dbReference type="RefSeq" id="WP_031589404.1">
    <property type="nucleotide sequence ID" value="NZ_JNKN01000021.1"/>
</dbReference>
<comment type="caution">
    <text evidence="2">The sequence shown here is derived from an EMBL/GenBank/DDBJ whole genome shotgun (WGS) entry which is preliminary data.</text>
</comment>
<gene>
    <name evidence="2" type="ORF">IV49_GL000505</name>
</gene>